<sequence>MDDIQLLDVVRLRVDLPVEHLAAGTKGTVVEVFSPDDFLVEFADGDGRTLAMPVLRREQLQVVWWSTDRSQGAA</sequence>
<dbReference type="Pfam" id="PF16277">
    <property type="entry name" value="DUF4926"/>
    <property type="match status" value="1"/>
</dbReference>
<dbReference type="RefSeq" id="WP_011143982.1">
    <property type="nucleotide sequence ID" value="NC_005125.1"/>
</dbReference>
<dbReference type="OrthoDB" id="488825at2"/>
<reference evidence="1 2" key="2">
    <citation type="journal article" date="2003" name="DNA Res.">
        <title>Complete genome structure of Gloeobacter violaceus PCC 7421, a cyanobacterium that lacks thylakoids (supplement).</title>
        <authorList>
            <person name="Nakamura Y."/>
            <person name="Kaneko T."/>
            <person name="Sato S."/>
            <person name="Mimuro M."/>
            <person name="Miyashita H."/>
            <person name="Tsuchiya T."/>
            <person name="Sasamoto S."/>
            <person name="Watanabe A."/>
            <person name="Kawashima K."/>
            <person name="Kishida Y."/>
            <person name="Kiyokawa C."/>
            <person name="Kohara M."/>
            <person name="Matsumoto M."/>
            <person name="Matsuno A."/>
            <person name="Nakazaki N."/>
            <person name="Shimpo S."/>
            <person name="Takeuchi C."/>
            <person name="Yamada M."/>
            <person name="Tabata S."/>
        </authorList>
    </citation>
    <scope>NUCLEOTIDE SEQUENCE [LARGE SCALE GENOMIC DNA]</scope>
    <source>
        <strain evidence="2">ATCC 29082 / PCC 7421</strain>
    </source>
</reference>
<accession>Q7NE86</accession>
<gene>
    <name evidence="1" type="ordered locus">gsl3994</name>
</gene>
<evidence type="ECO:0000313" key="2">
    <source>
        <dbReference type="Proteomes" id="UP000000557"/>
    </source>
</evidence>
<dbReference type="InterPro" id="IPR032568">
    <property type="entry name" value="DUF4926"/>
</dbReference>
<reference evidence="1 2" key="1">
    <citation type="journal article" date="2003" name="DNA Res.">
        <title>Complete genome structure of Gloeobacter violaceus PCC 7421, a cyanobacterium that lacks thylakoids.</title>
        <authorList>
            <person name="Nakamura Y."/>
            <person name="Kaneko T."/>
            <person name="Sato S."/>
            <person name="Mimuro M."/>
            <person name="Miyashita H."/>
            <person name="Tsuchiya T."/>
            <person name="Sasamoto S."/>
            <person name="Watanabe A."/>
            <person name="Kawashima K."/>
            <person name="Kishida Y."/>
            <person name="Kiyokawa C."/>
            <person name="Kohara M."/>
            <person name="Matsumoto M."/>
            <person name="Matsuno A."/>
            <person name="Nakazaki N."/>
            <person name="Shimpo S."/>
            <person name="Takeuchi C."/>
            <person name="Yamada M."/>
            <person name="Tabata S."/>
        </authorList>
    </citation>
    <scope>NUCLEOTIDE SEQUENCE [LARGE SCALE GENOMIC DNA]</scope>
    <source>
        <strain evidence="2">ATCC 29082 / PCC 7421</strain>
    </source>
</reference>
<dbReference type="AlphaFoldDB" id="Q7NE86"/>
<dbReference type="STRING" id="251221.gene:10761511"/>
<name>Q7NE86_GLOVI</name>
<keyword evidence="2" id="KW-1185">Reference proteome</keyword>
<organism evidence="1 2">
    <name type="scientific">Gloeobacter violaceus (strain ATCC 29082 / PCC 7421)</name>
    <dbReference type="NCBI Taxonomy" id="251221"/>
    <lineage>
        <taxon>Bacteria</taxon>
        <taxon>Bacillati</taxon>
        <taxon>Cyanobacteriota</taxon>
        <taxon>Cyanophyceae</taxon>
        <taxon>Gloeobacterales</taxon>
        <taxon>Gloeobacteraceae</taxon>
        <taxon>Gloeobacter</taxon>
    </lineage>
</organism>
<proteinExistence type="predicted"/>
<dbReference type="Proteomes" id="UP000000557">
    <property type="component" value="Chromosome"/>
</dbReference>
<dbReference type="HOGENOM" id="CLU_174734_1_2_3"/>
<dbReference type="InParanoid" id="Q7NE86"/>
<evidence type="ECO:0000313" key="1">
    <source>
        <dbReference type="EMBL" id="BAC91935.1"/>
    </source>
</evidence>
<dbReference type="KEGG" id="gvi:gsl3994"/>
<protein>
    <submittedName>
        <fullName evidence="1">Gsl3994 protein</fullName>
    </submittedName>
</protein>
<dbReference type="EnsemblBacteria" id="BAC91935">
    <property type="protein sequence ID" value="BAC91935"/>
    <property type="gene ID" value="BAC91935"/>
</dbReference>
<dbReference type="EMBL" id="BA000045">
    <property type="protein sequence ID" value="BAC91935.1"/>
    <property type="molecule type" value="Genomic_DNA"/>
</dbReference>